<comment type="caution">
    <text evidence="1">The sequence shown here is derived from an EMBL/GenBank/DDBJ whole genome shotgun (WGS) entry which is preliminary data.</text>
</comment>
<gene>
    <name evidence="1" type="ORF">S12H4_56072</name>
</gene>
<dbReference type="SUPFAM" id="SSF53850">
    <property type="entry name" value="Periplasmic binding protein-like II"/>
    <property type="match status" value="1"/>
</dbReference>
<dbReference type="Gene3D" id="3.10.105.10">
    <property type="entry name" value="Dipeptide-binding Protein, Domain 3"/>
    <property type="match status" value="1"/>
</dbReference>
<reference evidence="1" key="1">
    <citation type="journal article" date="2014" name="Front. Microbiol.">
        <title>High frequency of phylogenetically diverse reductive dehalogenase-homologous genes in deep subseafloor sedimentary metagenomes.</title>
        <authorList>
            <person name="Kawai M."/>
            <person name="Futagami T."/>
            <person name="Toyoda A."/>
            <person name="Takaki Y."/>
            <person name="Nishi S."/>
            <person name="Hori S."/>
            <person name="Arai W."/>
            <person name="Tsubouchi T."/>
            <person name="Morono Y."/>
            <person name="Uchiyama I."/>
            <person name="Ito T."/>
            <person name="Fujiyama A."/>
            <person name="Inagaki F."/>
            <person name="Takami H."/>
        </authorList>
    </citation>
    <scope>NUCLEOTIDE SEQUENCE</scope>
    <source>
        <strain evidence="1">Expedition CK06-06</strain>
    </source>
</reference>
<dbReference type="AlphaFoldDB" id="X1V3L8"/>
<sequence>PVKAAQMLDLAGYPPGSISLEYIASSDDTEFIDMASMVKEYWAAVGVTLTLSTLEPTAYTRLLWGSGEAGSPDVVPDVPYDCLFQADMSHEAAIDPLYSAFTPSGRNFANYYDEYFMERYNLALITVDEAERMAILKELSVIGYDATAYIPFGSPVTLRYWWPWVKNFYGESDAGSFQVGPIIARMWLDQDLKEDMGY</sequence>
<feature type="non-terminal residue" evidence="1">
    <location>
        <position position="1"/>
    </location>
</feature>
<protein>
    <recommendedName>
        <fullName evidence="2">Solute-binding protein family 5 domain-containing protein</fullName>
    </recommendedName>
</protein>
<evidence type="ECO:0008006" key="2">
    <source>
        <dbReference type="Google" id="ProtNLM"/>
    </source>
</evidence>
<proteinExistence type="predicted"/>
<name>X1V3L8_9ZZZZ</name>
<organism evidence="1">
    <name type="scientific">marine sediment metagenome</name>
    <dbReference type="NCBI Taxonomy" id="412755"/>
    <lineage>
        <taxon>unclassified sequences</taxon>
        <taxon>metagenomes</taxon>
        <taxon>ecological metagenomes</taxon>
    </lineage>
</organism>
<dbReference type="EMBL" id="BARW01036050">
    <property type="protein sequence ID" value="GAJ24358.1"/>
    <property type="molecule type" value="Genomic_DNA"/>
</dbReference>
<evidence type="ECO:0000313" key="1">
    <source>
        <dbReference type="EMBL" id="GAJ24358.1"/>
    </source>
</evidence>
<accession>X1V3L8</accession>